<comment type="similarity">
    <text evidence="1">Belongs to the peptidase S45 family.</text>
</comment>
<protein>
    <recommendedName>
        <fullName evidence="6">Penicillin acylase family protein</fullName>
    </recommendedName>
</protein>
<dbReference type="Pfam" id="PF01804">
    <property type="entry name" value="Penicil_amidase"/>
    <property type="match status" value="1"/>
</dbReference>
<dbReference type="SUPFAM" id="SSF56235">
    <property type="entry name" value="N-terminal nucleophile aminohydrolases (Ntn hydrolases)"/>
    <property type="match status" value="1"/>
</dbReference>
<evidence type="ECO:0000256" key="1">
    <source>
        <dbReference type="ARBA" id="ARBA00006586"/>
    </source>
</evidence>
<dbReference type="PANTHER" id="PTHR34218:SF4">
    <property type="entry name" value="ACYL-HOMOSERINE LACTONE ACYLASE QUIP"/>
    <property type="match status" value="1"/>
</dbReference>
<accession>A0AAD0W4V1</accession>
<evidence type="ECO:0000313" key="4">
    <source>
        <dbReference type="EMBL" id="AXR03815.1"/>
    </source>
</evidence>
<evidence type="ECO:0000256" key="3">
    <source>
        <dbReference type="SAM" id="Phobius"/>
    </source>
</evidence>
<keyword evidence="3" id="KW-1133">Transmembrane helix</keyword>
<dbReference type="InterPro" id="IPR002692">
    <property type="entry name" value="S45"/>
</dbReference>
<evidence type="ECO:0000313" key="5">
    <source>
        <dbReference type="Proteomes" id="UP000258102"/>
    </source>
</evidence>
<dbReference type="EMBL" id="CP031761">
    <property type="protein sequence ID" value="AXR03815.1"/>
    <property type="molecule type" value="Genomic_DNA"/>
</dbReference>
<evidence type="ECO:0000256" key="2">
    <source>
        <dbReference type="ARBA" id="ARBA00038735"/>
    </source>
</evidence>
<dbReference type="PANTHER" id="PTHR34218">
    <property type="entry name" value="PEPTIDASE S45 PENICILLIN AMIDASE"/>
    <property type="match status" value="1"/>
</dbReference>
<dbReference type="InterPro" id="IPR029055">
    <property type="entry name" value="Ntn_hydrolases_N"/>
</dbReference>
<evidence type="ECO:0008006" key="6">
    <source>
        <dbReference type="Google" id="ProtNLM"/>
    </source>
</evidence>
<dbReference type="GO" id="GO:0017000">
    <property type="term" value="P:antibiotic biosynthetic process"/>
    <property type="evidence" value="ECO:0007669"/>
    <property type="project" value="InterPro"/>
</dbReference>
<dbReference type="Gene3D" id="3.60.20.10">
    <property type="entry name" value="Glutamine Phosphoribosylpyrophosphate, subunit 1, domain 1"/>
    <property type="match status" value="1"/>
</dbReference>
<keyword evidence="3" id="KW-0472">Membrane</keyword>
<gene>
    <name evidence="4" type="ORF">D0511_18245</name>
</gene>
<keyword evidence="3" id="KW-0812">Transmembrane</keyword>
<comment type="subunit">
    <text evidence="2">Heterodimer of an alpha subunit and a beta subunit processed from the same precursor.</text>
</comment>
<organism evidence="4 5">
    <name type="scientific">Pseudoalteromonas piscicida</name>
    <dbReference type="NCBI Taxonomy" id="43662"/>
    <lineage>
        <taxon>Bacteria</taxon>
        <taxon>Pseudomonadati</taxon>
        <taxon>Pseudomonadota</taxon>
        <taxon>Gammaproteobacteria</taxon>
        <taxon>Alteromonadales</taxon>
        <taxon>Pseudoalteromonadaceae</taxon>
        <taxon>Pseudoalteromonas</taxon>
    </lineage>
</organism>
<dbReference type="InterPro" id="IPR023343">
    <property type="entry name" value="Penicillin_amidase_dom1"/>
</dbReference>
<proteinExistence type="inferred from homology"/>
<dbReference type="AlphaFoldDB" id="A0AAD0W4V1"/>
<feature type="transmembrane region" description="Helical" evidence="3">
    <location>
        <begin position="7"/>
        <end position="28"/>
    </location>
</feature>
<dbReference type="Gene3D" id="1.10.439.10">
    <property type="entry name" value="Penicillin Amidohydrolase, domain 1"/>
    <property type="match status" value="1"/>
</dbReference>
<dbReference type="GO" id="GO:0016811">
    <property type="term" value="F:hydrolase activity, acting on carbon-nitrogen (but not peptide) bonds, in linear amides"/>
    <property type="evidence" value="ECO:0007669"/>
    <property type="project" value="InterPro"/>
</dbReference>
<reference evidence="4 5" key="1">
    <citation type="submission" date="2018-08" db="EMBL/GenBank/DDBJ databases">
        <title>Whole Genome Sequences of Two Pseudoalteromonas piscicida Strains, DE1-A and DE2-A, which Exhibit Strong Antibacterial Activity against Vibrio vulnificus.</title>
        <authorList>
            <person name="Richards G.P."/>
            <person name="Needleman D.S."/>
            <person name="Watson M.A."/>
            <person name="Polson S.W."/>
        </authorList>
    </citation>
    <scope>NUCLEOTIDE SEQUENCE [LARGE SCALE GENOMIC DNA]</scope>
    <source>
        <strain evidence="4 5">DE2-A</strain>
    </source>
</reference>
<dbReference type="Proteomes" id="UP000258102">
    <property type="component" value="Chromosome 1"/>
</dbReference>
<name>A0AAD0W4V1_PSEO7</name>
<sequence>MHPFKRNIYFLIVLPTALVLFLTGSYIFKNIDVKEAYWLSEGITEPVKITKDKQGYITINAKSDYDAFFALGFSHARDRLWQLELQRRLAQGRLSEVLGAEALQRDIWMRTVGLNKAAELALHNLSSEARAVLEAYANGINAYIKTDIALPPEFQLLDITMSEWQPQDSLVIMKLLSLNLSGTMWSEVVNMTATETLEPKLAQAIIENYPNDAPVVVSNQEIQNQADGLIQTKAALEEIGVGGKYLGSNAWVVADRFTEGTGPILANDPHLNLQIPAPFYFTHLKGSKLDVRGMTLVGLPVVVFGHNDDVTWG</sequence>